<evidence type="ECO:0008006" key="3">
    <source>
        <dbReference type="Google" id="ProtNLM"/>
    </source>
</evidence>
<sequence>MRLIGVTGKARSGKDTVAKALIERFGLVKYSFADPMKEGVKVMFGLSEDHVNGDLKEQVIPSIGVSPRRILQTLGTEWGRDIIRNDLWVVLAQKKWEAVKQATDETFHGGMIVPDVRFEDEAEFIRSNGGTLIHIERDAAQEIEGHISEAGVKWQKGDARVKNNGTLTDLKRWVTWAMK</sequence>
<organism evidence="1 2">
    <name type="scientific">Marinobacter salarius</name>
    <dbReference type="NCBI Taxonomy" id="1420917"/>
    <lineage>
        <taxon>Bacteria</taxon>
        <taxon>Pseudomonadati</taxon>
        <taxon>Pseudomonadota</taxon>
        <taxon>Gammaproteobacteria</taxon>
        <taxon>Pseudomonadales</taxon>
        <taxon>Marinobacteraceae</taxon>
        <taxon>Marinobacter</taxon>
    </lineage>
</organism>
<dbReference type="EMBL" id="CP020931">
    <property type="protein sequence ID" value="ARM83971.1"/>
    <property type="molecule type" value="Genomic_DNA"/>
</dbReference>
<evidence type="ECO:0000313" key="2">
    <source>
        <dbReference type="Proteomes" id="UP000193100"/>
    </source>
</evidence>
<dbReference type="Pfam" id="PF21448">
    <property type="entry name" value="DNMK"/>
    <property type="match status" value="2"/>
</dbReference>
<dbReference type="InterPro" id="IPR048444">
    <property type="entry name" value="DNMK"/>
</dbReference>
<gene>
    <name evidence="1" type="ORF">MARSALSMR5_01893</name>
</gene>
<accession>A0A1W6K984</accession>
<dbReference type="RefSeq" id="WP_085680341.1">
    <property type="nucleotide sequence ID" value="NZ_CP020931.1"/>
</dbReference>
<dbReference type="AlphaFoldDB" id="A0A1W6K984"/>
<proteinExistence type="predicted"/>
<dbReference type="GeneID" id="77255849"/>
<dbReference type="InterPro" id="IPR027417">
    <property type="entry name" value="P-loop_NTPase"/>
</dbReference>
<protein>
    <recommendedName>
        <fullName evidence="3">Dephospho-CoA kinase</fullName>
    </recommendedName>
</protein>
<name>A0A1W6K984_9GAMM</name>
<dbReference type="Proteomes" id="UP000193100">
    <property type="component" value="Chromosome"/>
</dbReference>
<dbReference type="SUPFAM" id="SSF52540">
    <property type="entry name" value="P-loop containing nucleoside triphosphate hydrolases"/>
    <property type="match status" value="1"/>
</dbReference>
<evidence type="ECO:0000313" key="1">
    <source>
        <dbReference type="EMBL" id="ARM83971.1"/>
    </source>
</evidence>
<reference evidence="1 2" key="1">
    <citation type="submission" date="2017-04" db="EMBL/GenBank/DDBJ databases">
        <title>Genome Sequence of Marinobacter salarius strain SMR5 Isolated from a culture of the Diatom Skeletonema marinoi.</title>
        <authorList>
            <person name="Topel M."/>
            <person name="Pinder M.I.M."/>
            <person name="Johansson O.N."/>
            <person name="Kourtchenko O."/>
            <person name="Godhe A."/>
            <person name="Clarke A.K."/>
        </authorList>
    </citation>
    <scope>NUCLEOTIDE SEQUENCE [LARGE SCALE GENOMIC DNA]</scope>
    <source>
        <strain evidence="1 2">SMR5</strain>
    </source>
</reference>
<dbReference type="Gene3D" id="3.40.50.300">
    <property type="entry name" value="P-loop containing nucleotide triphosphate hydrolases"/>
    <property type="match status" value="1"/>
</dbReference>